<dbReference type="SUPFAM" id="SSF51905">
    <property type="entry name" value="FAD/NAD(P)-binding domain"/>
    <property type="match status" value="1"/>
</dbReference>
<feature type="region of interest" description="FAD-dependent cmnm(5)s(2)U34 oxidoreductase" evidence="10">
    <location>
        <begin position="261"/>
        <end position="655"/>
    </location>
</feature>
<evidence type="ECO:0000256" key="6">
    <source>
        <dbReference type="ARBA" id="ARBA00022694"/>
    </source>
</evidence>
<evidence type="ECO:0000256" key="9">
    <source>
        <dbReference type="ARBA" id="ARBA00023268"/>
    </source>
</evidence>
<dbReference type="EC" id="2.1.1.61" evidence="10"/>
<evidence type="ECO:0000313" key="14">
    <source>
        <dbReference type="Proteomes" id="UP000243469"/>
    </source>
</evidence>
<dbReference type="GO" id="GO:0032259">
    <property type="term" value="P:methylation"/>
    <property type="evidence" value="ECO:0007669"/>
    <property type="project" value="UniProtKB-KW"/>
</dbReference>
<evidence type="ECO:0000256" key="5">
    <source>
        <dbReference type="ARBA" id="ARBA00022691"/>
    </source>
</evidence>
<evidence type="ECO:0000256" key="4">
    <source>
        <dbReference type="ARBA" id="ARBA00022679"/>
    </source>
</evidence>
<dbReference type="InterPro" id="IPR006076">
    <property type="entry name" value="FAD-dep_OxRdtase"/>
</dbReference>
<dbReference type="SUPFAM" id="SSF54373">
    <property type="entry name" value="FAD-linked reductases, C-terminal domain"/>
    <property type="match status" value="1"/>
</dbReference>
<dbReference type="GO" id="GO:0005737">
    <property type="term" value="C:cytoplasm"/>
    <property type="evidence" value="ECO:0007669"/>
    <property type="project" value="UniProtKB-SubCell"/>
</dbReference>
<evidence type="ECO:0000259" key="12">
    <source>
        <dbReference type="Pfam" id="PF05430"/>
    </source>
</evidence>
<proteinExistence type="inferred from homology"/>
<keyword evidence="6 10" id="KW-0819">tRNA processing</keyword>
<dbReference type="Pfam" id="PF05430">
    <property type="entry name" value="Methyltransf_30"/>
    <property type="match status" value="1"/>
</dbReference>
<dbReference type="Gene3D" id="3.40.50.150">
    <property type="entry name" value="Vaccinia Virus protein VP39"/>
    <property type="match status" value="1"/>
</dbReference>
<dbReference type="NCBIfam" id="TIGR03197">
    <property type="entry name" value="MnmC_Cterm"/>
    <property type="match status" value="1"/>
</dbReference>
<dbReference type="NCBIfam" id="NF033855">
    <property type="entry name" value="tRNA_MNMC2"/>
    <property type="match status" value="1"/>
</dbReference>
<evidence type="ECO:0000256" key="2">
    <source>
        <dbReference type="ARBA" id="ARBA00022603"/>
    </source>
</evidence>
<reference evidence="13 14" key="1">
    <citation type="submission" date="2017-10" db="EMBL/GenBank/DDBJ databases">
        <title>Novel microbial diversity and functional potential in the marine mammal oral microbiome.</title>
        <authorList>
            <person name="Dudek N.K."/>
            <person name="Sun C.L."/>
            <person name="Burstein D."/>
            <person name="Kantor R.S."/>
            <person name="Aliaga Goltsman D.S."/>
            <person name="Bik E.M."/>
            <person name="Thomas B.C."/>
            <person name="Banfield J.F."/>
            <person name="Relman D.A."/>
        </authorList>
    </citation>
    <scope>NUCLEOTIDE SEQUENCE [LARGE SCALE GENOMIC DNA]</scope>
    <source>
        <strain evidence="13">DOLJORAL78_47_21</strain>
    </source>
</reference>
<keyword evidence="3 10" id="KW-0285">Flavoprotein</keyword>
<comment type="subcellular location">
    <subcellularLocation>
        <location evidence="10">Cytoplasm</location>
    </subcellularLocation>
</comment>
<dbReference type="PANTHER" id="PTHR13847:SF283">
    <property type="entry name" value="TRNA 5-METHYLAMINOMETHYL-2-THIOURIDINE BIOSYNTHESIS BIFUNCTIONAL PROTEIN MNMC"/>
    <property type="match status" value="1"/>
</dbReference>
<comment type="function">
    <text evidence="10">Catalyzes the last two steps in the biosynthesis of 5-methylaminomethyl-2-thiouridine (mnm(5)s(2)U) at the wobble position (U34) in tRNA. Catalyzes the FAD-dependent demodification of cmnm(5)s(2)U34 to nm(5)s(2)U34, followed by the transfer of a methyl group from S-adenosyl-L-methionine to nm(5)s(2)U34, to form mnm(5)s(2)U34.</text>
</comment>
<evidence type="ECO:0000256" key="8">
    <source>
        <dbReference type="ARBA" id="ARBA00023002"/>
    </source>
</evidence>
<evidence type="ECO:0000256" key="1">
    <source>
        <dbReference type="ARBA" id="ARBA00022490"/>
    </source>
</evidence>
<keyword evidence="5 10" id="KW-0949">S-adenosyl-L-methionine</keyword>
<dbReference type="InterPro" id="IPR047785">
    <property type="entry name" value="tRNA_MNMC2"/>
</dbReference>
<evidence type="ECO:0000256" key="7">
    <source>
        <dbReference type="ARBA" id="ARBA00022827"/>
    </source>
</evidence>
<name>A0A2G6JM77_NEPCE</name>
<organism evidence="13 14">
    <name type="scientific">Neptuniibacter caesariensis</name>
    <dbReference type="NCBI Taxonomy" id="207954"/>
    <lineage>
        <taxon>Bacteria</taxon>
        <taxon>Pseudomonadati</taxon>
        <taxon>Pseudomonadota</taxon>
        <taxon>Gammaproteobacteria</taxon>
        <taxon>Oceanospirillales</taxon>
        <taxon>Oceanospirillaceae</taxon>
        <taxon>Neptuniibacter</taxon>
    </lineage>
</organism>
<dbReference type="EMBL" id="PDSH01000016">
    <property type="protein sequence ID" value="PIE24523.1"/>
    <property type="molecule type" value="Genomic_DNA"/>
</dbReference>
<dbReference type="GO" id="GO:0002098">
    <property type="term" value="P:tRNA wobble uridine modification"/>
    <property type="evidence" value="ECO:0007669"/>
    <property type="project" value="TreeGrafter"/>
</dbReference>
<dbReference type="PANTHER" id="PTHR13847">
    <property type="entry name" value="SARCOSINE DEHYDROGENASE-RELATED"/>
    <property type="match status" value="1"/>
</dbReference>
<dbReference type="InterPro" id="IPR036188">
    <property type="entry name" value="FAD/NAD-bd_sf"/>
</dbReference>
<dbReference type="AlphaFoldDB" id="A0A2G6JM77"/>
<comment type="cofactor">
    <cofactor evidence="10">
        <name>FAD</name>
        <dbReference type="ChEBI" id="CHEBI:57692"/>
    </cofactor>
</comment>
<dbReference type="HAMAP" id="MF_01102">
    <property type="entry name" value="MnmC"/>
    <property type="match status" value="1"/>
</dbReference>
<dbReference type="Gene3D" id="3.30.9.10">
    <property type="entry name" value="D-Amino Acid Oxidase, subunit A, domain 2"/>
    <property type="match status" value="1"/>
</dbReference>
<comment type="similarity">
    <text evidence="10">In the C-terminal section; belongs to the DAO family.</text>
</comment>
<dbReference type="Proteomes" id="UP000243469">
    <property type="component" value="Unassembled WGS sequence"/>
</dbReference>
<dbReference type="Pfam" id="PF01266">
    <property type="entry name" value="DAO"/>
    <property type="match status" value="1"/>
</dbReference>
<comment type="caution">
    <text evidence="13">The sequence shown here is derived from an EMBL/GenBank/DDBJ whole genome shotgun (WGS) entry which is preliminary data.</text>
</comment>
<keyword evidence="2 10" id="KW-0489">Methyltransferase</keyword>
<dbReference type="InterPro" id="IPR023032">
    <property type="entry name" value="tRNA_MAMT_biosynth_bifunc_MnmC"/>
</dbReference>
<dbReference type="InterPro" id="IPR029063">
    <property type="entry name" value="SAM-dependent_MTases_sf"/>
</dbReference>
<evidence type="ECO:0000259" key="11">
    <source>
        <dbReference type="Pfam" id="PF01266"/>
    </source>
</evidence>
<feature type="region of interest" description="tRNA (mnm(5)s(2)U34)-methyltransferase" evidence="10">
    <location>
        <begin position="1"/>
        <end position="234"/>
    </location>
</feature>
<comment type="similarity">
    <text evidence="10">In the N-terminal section; belongs to the methyltransferase superfamily. tRNA (mnm(5)s(2)U34)-methyltransferase family.</text>
</comment>
<evidence type="ECO:0000256" key="3">
    <source>
        <dbReference type="ARBA" id="ARBA00022630"/>
    </source>
</evidence>
<dbReference type="EC" id="1.5.-.-" evidence="10"/>
<dbReference type="GO" id="GO:0016645">
    <property type="term" value="F:oxidoreductase activity, acting on the CH-NH group of donors"/>
    <property type="evidence" value="ECO:0007669"/>
    <property type="project" value="InterPro"/>
</dbReference>
<comment type="catalytic activity">
    <reaction evidence="10">
        <text>5-aminomethyl-2-thiouridine(34) in tRNA + S-adenosyl-L-methionine = 5-methylaminomethyl-2-thiouridine(34) in tRNA + S-adenosyl-L-homocysteine + H(+)</text>
        <dbReference type="Rhea" id="RHEA:19569"/>
        <dbReference type="Rhea" id="RHEA-COMP:10195"/>
        <dbReference type="Rhea" id="RHEA-COMP:10197"/>
        <dbReference type="ChEBI" id="CHEBI:15378"/>
        <dbReference type="ChEBI" id="CHEBI:57856"/>
        <dbReference type="ChEBI" id="CHEBI:59789"/>
        <dbReference type="ChEBI" id="CHEBI:74454"/>
        <dbReference type="ChEBI" id="CHEBI:74455"/>
        <dbReference type="EC" id="2.1.1.61"/>
    </reaction>
</comment>
<keyword evidence="1 10" id="KW-0963">Cytoplasm</keyword>
<dbReference type="Gene3D" id="3.50.50.60">
    <property type="entry name" value="FAD/NAD(P)-binding domain"/>
    <property type="match status" value="1"/>
</dbReference>
<keyword evidence="9 10" id="KW-0511">Multifunctional enzyme</keyword>
<dbReference type="InterPro" id="IPR008471">
    <property type="entry name" value="MnmC-like_methylTransf"/>
</dbReference>
<dbReference type="InterPro" id="IPR017610">
    <property type="entry name" value="tRNA_S-uridine_synth_MnmC_C"/>
</dbReference>
<feature type="domain" description="MnmC-like methyltransferase" evidence="12">
    <location>
        <begin position="111"/>
        <end position="232"/>
    </location>
</feature>
<evidence type="ECO:0000256" key="10">
    <source>
        <dbReference type="HAMAP-Rule" id="MF_01102"/>
    </source>
</evidence>
<dbReference type="GO" id="GO:0004808">
    <property type="term" value="F:tRNA (5-methylaminomethyl-2-thiouridylate)(34)-methyltransferase activity"/>
    <property type="evidence" value="ECO:0007669"/>
    <property type="project" value="UniProtKB-EC"/>
</dbReference>
<dbReference type="NCBIfam" id="NF002481">
    <property type="entry name" value="PRK01747.1-2"/>
    <property type="match status" value="1"/>
</dbReference>
<evidence type="ECO:0000313" key="13">
    <source>
        <dbReference type="EMBL" id="PIE24523.1"/>
    </source>
</evidence>
<feature type="domain" description="FAD dependent oxidoreductase" evidence="11">
    <location>
        <begin position="258"/>
        <end position="623"/>
    </location>
</feature>
<dbReference type="GO" id="GO:0050660">
    <property type="term" value="F:flavin adenine dinucleotide binding"/>
    <property type="evidence" value="ECO:0007669"/>
    <property type="project" value="UniProtKB-UniRule"/>
</dbReference>
<protein>
    <recommendedName>
        <fullName evidence="10">tRNA 5-methylaminomethyl-2-thiouridine biosynthesis bifunctional protein MnmC</fullName>
        <shortName evidence="10">tRNA mnm(5)s(2)U biosynthesis bifunctional protein</shortName>
    </recommendedName>
    <domain>
        <recommendedName>
            <fullName evidence="10">tRNA (mnm(5)s(2)U34)-methyltransferase</fullName>
            <ecNumber evidence="10">2.1.1.61</ecNumber>
        </recommendedName>
    </domain>
    <domain>
        <recommendedName>
            <fullName evidence="10">FAD-dependent cmnm(5)s(2)U34 oxidoreductase</fullName>
            <ecNumber evidence="10">1.5.-.-</ecNumber>
        </recommendedName>
    </domain>
</protein>
<keyword evidence="7 10" id="KW-0274">FAD</keyword>
<gene>
    <name evidence="10" type="primary">mnmC</name>
    <name evidence="13" type="ORF">CSA60_02950</name>
</gene>
<keyword evidence="4 10" id="KW-0808">Transferase</keyword>
<keyword evidence="8 10" id="KW-0560">Oxidoreductase</keyword>
<accession>A0A2G6JM77</accession>
<sequence>MTHVNSDNLIWQDQTPVSQQFGDIYFSLEDGLAESEYVFLHSNNILARATTGREHSVFTIAETGFGTGLNFLCTWLAWRKNRITETPLHFISVEKFPLTREEIAQALAHWPELAELSAQLLEQYPAIRRGFQNFHFDNGNIRLTLIFSDAVNGYSQLYAKVDAWYLDGFAPAKNPDMWCPALFREVARLSHPATTFATFTAAGLVRRGLQEAGFDVRKQKGFGRKREMLVGTFIRNEPSHSSHPPWFELPVSTRPLSAIVIGGGLSGCSTARALADRGIKVTLLEKECVLATAGSGNRQGALYAKLPVKPTNQGELHLAGFLHSVNRLKQLDPAQTLWSQCGVAQLATNGKELKRQHDLLDSDNYPEELICVKTAEELTNIAGTRIEHSGLFFPDAGWVSPRDLCNLLIEHDNISVKQANITDIQKSGEEWILTDVNSTGHKASHVVICNAEFANQFAQTSHLPLKPIRGQVSTSRTDAFAGALDTVVCGEGYIAPAKDNQLCFGATFDLKGRERNITVEDHQKNLTNLALILPDIHEYISSAKGGMLQGRTAFRCSTPDYMPIVGPVPEFCSFIETFGKLRKDRKWLFRETSAKHHTNLYINTGHGSKGLITCPISAELIASMICAEPLPLPKNLVDIVNPARFIIKNLIKQVI</sequence>